<evidence type="ECO:0000313" key="13">
    <source>
        <dbReference type="Proteomes" id="UP001274896"/>
    </source>
</evidence>
<dbReference type="Proteomes" id="UP001274896">
    <property type="component" value="Unassembled WGS sequence"/>
</dbReference>
<dbReference type="PANTHER" id="PTHR46543:SF1">
    <property type="entry name" value="ZINC FINGER CCHC DOMAIN-CONTAINING PROTEIN 7"/>
    <property type="match status" value="1"/>
</dbReference>
<feature type="domain" description="CCHC-type" evidence="11">
    <location>
        <begin position="20"/>
        <end position="35"/>
    </location>
</feature>
<dbReference type="AlphaFoldDB" id="A0AAE0PT69"/>
<dbReference type="InterPro" id="IPR001878">
    <property type="entry name" value="Znf_CCHC"/>
</dbReference>
<evidence type="ECO:0000256" key="3">
    <source>
        <dbReference type="ARBA" id="ARBA00022737"/>
    </source>
</evidence>
<evidence type="ECO:0000256" key="6">
    <source>
        <dbReference type="ARBA" id="ARBA00023242"/>
    </source>
</evidence>
<dbReference type="GO" id="GO:0071035">
    <property type="term" value="P:nuclear polyadenylation-dependent rRNA catabolic process"/>
    <property type="evidence" value="ECO:0007669"/>
    <property type="project" value="TreeGrafter"/>
</dbReference>
<feature type="compositionally biased region" description="Basic and acidic residues" evidence="10">
    <location>
        <begin position="221"/>
        <end position="235"/>
    </location>
</feature>
<protein>
    <recommendedName>
        <fullName evidence="7">Zinc finger CCHC domain-containing protein 7</fullName>
    </recommendedName>
    <alternativeName>
        <fullName evidence="8">TRAMP-like complex RNA-binding factor ZCCHC7</fullName>
    </alternativeName>
</protein>
<sequence>MPGPPLQSLHPDAHRYPAYCYNCSRMGHFGHECTERRMFNGTYPTLPFASTYDTEHDIKRREHRARLQANELREAGLLDEPEFAPTPQPPRKKAKNTHFPKVPHTPNTPKRRIAHTPKHTPQTTPKPNTHLRWHEGAPVPKKKKKKNMNTPGPYSAAAPRFEGKKRKNKNKKQQPNEEEDFPRSFRKSPCNNGALFHTPPYRGRKNPGVLFSSEKSKKKKNKEERRARKAARDPENLFLIKQRKRRR</sequence>
<dbReference type="InterPro" id="IPR051644">
    <property type="entry name" value="TRAMP_AT-DNA-binding"/>
</dbReference>
<evidence type="ECO:0000313" key="12">
    <source>
        <dbReference type="EMBL" id="KAK3507686.1"/>
    </source>
</evidence>
<dbReference type="GO" id="GO:0031499">
    <property type="term" value="C:TRAMP complex"/>
    <property type="evidence" value="ECO:0007669"/>
    <property type="project" value="TreeGrafter"/>
</dbReference>
<dbReference type="GO" id="GO:0071039">
    <property type="term" value="P:nuclear polyadenylation-dependent CUT catabolic process"/>
    <property type="evidence" value="ECO:0007669"/>
    <property type="project" value="TreeGrafter"/>
</dbReference>
<evidence type="ECO:0000256" key="10">
    <source>
        <dbReference type="SAM" id="MobiDB-lite"/>
    </source>
</evidence>
<dbReference type="InterPro" id="IPR036875">
    <property type="entry name" value="Znf_CCHC_sf"/>
</dbReference>
<keyword evidence="3" id="KW-0677">Repeat</keyword>
<keyword evidence="6" id="KW-0539">Nucleus</keyword>
<dbReference type="GO" id="GO:0071031">
    <property type="term" value="P:nuclear mRNA surveillance of mRNA 3'-end processing"/>
    <property type="evidence" value="ECO:0007669"/>
    <property type="project" value="TreeGrafter"/>
</dbReference>
<dbReference type="GO" id="GO:0071038">
    <property type="term" value="P:TRAMP-dependent tRNA surveillance pathway"/>
    <property type="evidence" value="ECO:0007669"/>
    <property type="project" value="TreeGrafter"/>
</dbReference>
<keyword evidence="2" id="KW-0479">Metal-binding</keyword>
<feature type="region of interest" description="Disordered" evidence="10">
    <location>
        <begin position="73"/>
        <end position="247"/>
    </location>
</feature>
<evidence type="ECO:0000256" key="1">
    <source>
        <dbReference type="ARBA" id="ARBA00004123"/>
    </source>
</evidence>
<dbReference type="SUPFAM" id="SSF57756">
    <property type="entry name" value="Retrovirus zinc finger-like domains"/>
    <property type="match status" value="1"/>
</dbReference>
<reference evidence="12" key="1">
    <citation type="submission" date="2023-06" db="EMBL/GenBank/DDBJ databases">
        <title>Male Hemibagrus guttatus genome.</title>
        <authorList>
            <person name="Bian C."/>
        </authorList>
    </citation>
    <scope>NUCLEOTIDE SEQUENCE</scope>
    <source>
        <strain evidence="12">Male_cb2023</strain>
        <tissue evidence="12">Muscle</tissue>
    </source>
</reference>
<proteinExistence type="predicted"/>
<keyword evidence="13" id="KW-1185">Reference proteome</keyword>
<dbReference type="GO" id="GO:0071036">
    <property type="term" value="P:nuclear polyadenylation-dependent snoRNA catabolic process"/>
    <property type="evidence" value="ECO:0007669"/>
    <property type="project" value="TreeGrafter"/>
</dbReference>
<comment type="subcellular location">
    <subcellularLocation>
        <location evidence="1">Nucleus</location>
    </subcellularLocation>
</comment>
<feature type="compositionally biased region" description="Basic residues" evidence="10">
    <location>
        <begin position="163"/>
        <end position="172"/>
    </location>
</feature>
<evidence type="ECO:0000256" key="4">
    <source>
        <dbReference type="ARBA" id="ARBA00022771"/>
    </source>
</evidence>
<feature type="compositionally biased region" description="Basic residues" evidence="10">
    <location>
        <begin position="109"/>
        <end position="118"/>
    </location>
</feature>
<keyword evidence="4 9" id="KW-0863">Zinc-finger</keyword>
<feature type="compositionally biased region" description="Low complexity" evidence="10">
    <location>
        <begin position="119"/>
        <end position="130"/>
    </location>
</feature>
<evidence type="ECO:0000256" key="8">
    <source>
        <dbReference type="ARBA" id="ARBA00043023"/>
    </source>
</evidence>
<name>A0AAE0PT69_9TELE</name>
<evidence type="ECO:0000259" key="11">
    <source>
        <dbReference type="PROSITE" id="PS50158"/>
    </source>
</evidence>
<comment type="caution">
    <text evidence="12">The sequence shown here is derived from an EMBL/GenBank/DDBJ whole genome shotgun (WGS) entry which is preliminary data.</text>
</comment>
<evidence type="ECO:0000256" key="9">
    <source>
        <dbReference type="PROSITE-ProRule" id="PRU00047"/>
    </source>
</evidence>
<keyword evidence="5" id="KW-0862">Zinc</keyword>
<evidence type="ECO:0000256" key="2">
    <source>
        <dbReference type="ARBA" id="ARBA00022723"/>
    </source>
</evidence>
<dbReference type="Gene3D" id="4.10.60.10">
    <property type="entry name" value="Zinc finger, CCHC-type"/>
    <property type="match status" value="1"/>
</dbReference>
<accession>A0AAE0PT69</accession>
<dbReference type="PROSITE" id="PS50158">
    <property type="entry name" value="ZF_CCHC"/>
    <property type="match status" value="1"/>
</dbReference>
<dbReference type="GO" id="GO:0003723">
    <property type="term" value="F:RNA binding"/>
    <property type="evidence" value="ECO:0007669"/>
    <property type="project" value="TreeGrafter"/>
</dbReference>
<evidence type="ECO:0000256" key="5">
    <source>
        <dbReference type="ARBA" id="ARBA00022833"/>
    </source>
</evidence>
<organism evidence="12 13">
    <name type="scientific">Hemibagrus guttatus</name>
    <dbReference type="NCBI Taxonomy" id="175788"/>
    <lineage>
        <taxon>Eukaryota</taxon>
        <taxon>Metazoa</taxon>
        <taxon>Chordata</taxon>
        <taxon>Craniata</taxon>
        <taxon>Vertebrata</taxon>
        <taxon>Euteleostomi</taxon>
        <taxon>Actinopterygii</taxon>
        <taxon>Neopterygii</taxon>
        <taxon>Teleostei</taxon>
        <taxon>Ostariophysi</taxon>
        <taxon>Siluriformes</taxon>
        <taxon>Bagridae</taxon>
        <taxon>Hemibagrus</taxon>
    </lineage>
</organism>
<dbReference type="GO" id="GO:0071037">
    <property type="term" value="P:nuclear polyadenylation-dependent snRNA catabolic process"/>
    <property type="evidence" value="ECO:0007669"/>
    <property type="project" value="TreeGrafter"/>
</dbReference>
<dbReference type="PANTHER" id="PTHR46543">
    <property type="entry name" value="ZINC FINGER CCHC DOMAIN-CONTAINING PROTEIN 7"/>
    <property type="match status" value="1"/>
</dbReference>
<gene>
    <name evidence="12" type="ORF">QTP70_033541</name>
</gene>
<evidence type="ECO:0000256" key="7">
    <source>
        <dbReference type="ARBA" id="ARBA00041190"/>
    </source>
</evidence>
<dbReference type="GO" id="GO:0008270">
    <property type="term" value="F:zinc ion binding"/>
    <property type="evidence" value="ECO:0007669"/>
    <property type="project" value="UniProtKB-KW"/>
</dbReference>
<dbReference type="EMBL" id="JAUCMX010000029">
    <property type="protein sequence ID" value="KAK3507686.1"/>
    <property type="molecule type" value="Genomic_DNA"/>
</dbReference>